<dbReference type="PANTHER" id="PTHR30387">
    <property type="entry name" value="MANNONATE DEHYDRATASE"/>
    <property type="match status" value="1"/>
</dbReference>
<comment type="cofactor">
    <cofactor evidence="3">
        <name>Fe(2+)</name>
        <dbReference type="ChEBI" id="CHEBI:29033"/>
    </cofactor>
</comment>
<dbReference type="GO" id="GO:0008927">
    <property type="term" value="F:mannonate dehydratase activity"/>
    <property type="evidence" value="ECO:0007669"/>
    <property type="project" value="UniProtKB-EC"/>
</dbReference>
<dbReference type="EC" id="4.2.1.8" evidence="7"/>
<dbReference type="EMBL" id="UINC01056770">
    <property type="protein sequence ID" value="SVB77193.1"/>
    <property type="molecule type" value="Genomic_DNA"/>
</dbReference>
<dbReference type="SUPFAM" id="SSF51658">
    <property type="entry name" value="Xylose isomerase-like"/>
    <property type="match status" value="1"/>
</dbReference>
<keyword evidence="9" id="KW-0464">Manganese</keyword>
<dbReference type="PANTHER" id="PTHR30387:SF2">
    <property type="entry name" value="MANNONATE DEHYDRATASE"/>
    <property type="match status" value="1"/>
</dbReference>
<evidence type="ECO:0000256" key="9">
    <source>
        <dbReference type="ARBA" id="ARBA00023211"/>
    </source>
</evidence>
<evidence type="ECO:0000256" key="2">
    <source>
        <dbReference type="ARBA" id="ARBA00001936"/>
    </source>
</evidence>
<evidence type="ECO:0000313" key="11">
    <source>
        <dbReference type="EMBL" id="SVB77193.1"/>
    </source>
</evidence>
<organism evidence="11">
    <name type="scientific">marine metagenome</name>
    <dbReference type="NCBI Taxonomy" id="408172"/>
    <lineage>
        <taxon>unclassified sequences</taxon>
        <taxon>metagenomes</taxon>
        <taxon>ecological metagenomes</taxon>
    </lineage>
</organism>
<gene>
    <name evidence="11" type="ORF">METZ01_LOCUS230047</name>
</gene>
<accession>A0A382GRJ0</accession>
<comment type="catalytic activity">
    <reaction evidence="1">
        <text>D-mannonate = 2-dehydro-3-deoxy-D-gluconate + H2O</text>
        <dbReference type="Rhea" id="RHEA:20097"/>
        <dbReference type="ChEBI" id="CHEBI:15377"/>
        <dbReference type="ChEBI" id="CHEBI:17767"/>
        <dbReference type="ChEBI" id="CHEBI:57990"/>
        <dbReference type="EC" id="4.2.1.8"/>
    </reaction>
</comment>
<evidence type="ECO:0000256" key="1">
    <source>
        <dbReference type="ARBA" id="ARBA00001794"/>
    </source>
</evidence>
<keyword evidence="10" id="KW-0456">Lyase</keyword>
<name>A0A382GRJ0_9ZZZZ</name>
<dbReference type="GO" id="GO:0008198">
    <property type="term" value="F:ferrous iron binding"/>
    <property type="evidence" value="ECO:0007669"/>
    <property type="project" value="TreeGrafter"/>
</dbReference>
<protein>
    <recommendedName>
        <fullName evidence="7">mannonate dehydratase</fullName>
        <ecNumber evidence="7">4.2.1.8</ecNumber>
    </recommendedName>
</protein>
<dbReference type="AlphaFoldDB" id="A0A382GRJ0"/>
<dbReference type="PIRSF" id="PIRSF016049">
    <property type="entry name" value="Man_dehyd"/>
    <property type="match status" value="1"/>
</dbReference>
<evidence type="ECO:0000256" key="3">
    <source>
        <dbReference type="ARBA" id="ARBA00001954"/>
    </source>
</evidence>
<dbReference type="Pfam" id="PF03786">
    <property type="entry name" value="UxuA"/>
    <property type="match status" value="2"/>
</dbReference>
<comment type="pathway">
    <text evidence="5">Carbohydrate metabolism; pentose and glucuronate interconversion.</text>
</comment>
<evidence type="ECO:0000256" key="8">
    <source>
        <dbReference type="ARBA" id="ARBA00023004"/>
    </source>
</evidence>
<evidence type="ECO:0000256" key="4">
    <source>
        <dbReference type="ARBA" id="ARBA00002713"/>
    </source>
</evidence>
<evidence type="ECO:0000256" key="6">
    <source>
        <dbReference type="ARBA" id="ARBA00007389"/>
    </source>
</evidence>
<comment type="similarity">
    <text evidence="6">Belongs to the mannonate dehydratase family.</text>
</comment>
<reference evidence="11" key="1">
    <citation type="submission" date="2018-05" db="EMBL/GenBank/DDBJ databases">
        <authorList>
            <person name="Lanie J.A."/>
            <person name="Ng W.-L."/>
            <person name="Kazmierczak K.M."/>
            <person name="Andrzejewski T.M."/>
            <person name="Davidsen T.M."/>
            <person name="Wayne K.J."/>
            <person name="Tettelin H."/>
            <person name="Glass J.I."/>
            <person name="Rusch D."/>
            <person name="Podicherti R."/>
            <person name="Tsui H.-C.T."/>
            <person name="Winkler M.E."/>
        </authorList>
    </citation>
    <scope>NUCLEOTIDE SEQUENCE</scope>
</reference>
<comment type="function">
    <text evidence="4">Catalyzes the dehydration of D-mannonate.</text>
</comment>
<sequence length="324" mass="36189">MKIALHMSPELGITSTLMKQCGVTHAVAGISLQPISGASEEEQPWSYPSLMEVKETYEQNGFEMAVIESRPPMEKIKLGLLGRDEEIEIVCALLRNMGKAGIPVWCSMWMPILGVLRTSHVIPSRGGAQVTGYDHDQLRDQPLTEYGVVTEENQWENLKYFLECVVPVAEAADVKMAMHPDDPPLSPIRGVARIMSSLENYQRMIDLVPSPANGIGLCQGNFSLMTDDLPAAIRHFGEQKKIFFVHLRDVRGTPEKFAETFHDDGQTDLAECLRAYRDVGYEGVCRPDHYPKMGDADFDNSHHMAQLFAVGYLKGLREAVYSEC</sequence>
<evidence type="ECO:0000256" key="10">
    <source>
        <dbReference type="ARBA" id="ARBA00023239"/>
    </source>
</evidence>
<comment type="cofactor">
    <cofactor evidence="2">
        <name>Mn(2+)</name>
        <dbReference type="ChEBI" id="CHEBI:29035"/>
    </cofactor>
</comment>
<dbReference type="GO" id="GO:0030145">
    <property type="term" value="F:manganese ion binding"/>
    <property type="evidence" value="ECO:0007669"/>
    <property type="project" value="TreeGrafter"/>
</dbReference>
<evidence type="ECO:0000256" key="7">
    <source>
        <dbReference type="ARBA" id="ARBA00012927"/>
    </source>
</evidence>
<dbReference type="Gene3D" id="3.20.20.150">
    <property type="entry name" value="Divalent-metal-dependent TIM barrel enzymes"/>
    <property type="match status" value="1"/>
</dbReference>
<proteinExistence type="inferred from homology"/>
<dbReference type="InterPro" id="IPR004628">
    <property type="entry name" value="Man_deHydtase"/>
</dbReference>
<evidence type="ECO:0000256" key="5">
    <source>
        <dbReference type="ARBA" id="ARBA00004892"/>
    </source>
</evidence>
<dbReference type="GO" id="GO:0042840">
    <property type="term" value="P:D-glucuronate catabolic process"/>
    <property type="evidence" value="ECO:0007669"/>
    <property type="project" value="TreeGrafter"/>
</dbReference>
<dbReference type="InterPro" id="IPR036237">
    <property type="entry name" value="Xyl_isomerase-like_sf"/>
</dbReference>
<keyword evidence="8" id="KW-0408">Iron</keyword>